<protein>
    <submittedName>
        <fullName evidence="2">Uncharacterized protein</fullName>
    </submittedName>
</protein>
<dbReference type="AlphaFoldDB" id="A0A6C0DT91"/>
<feature type="region of interest" description="Disordered" evidence="1">
    <location>
        <begin position="179"/>
        <end position="384"/>
    </location>
</feature>
<feature type="region of interest" description="Disordered" evidence="1">
    <location>
        <begin position="420"/>
        <end position="445"/>
    </location>
</feature>
<reference evidence="2" key="1">
    <citation type="journal article" date="2020" name="Nature">
        <title>Giant virus diversity and host interactions through global metagenomics.</title>
        <authorList>
            <person name="Schulz F."/>
            <person name="Roux S."/>
            <person name="Paez-Espino D."/>
            <person name="Jungbluth S."/>
            <person name="Walsh D.A."/>
            <person name="Denef V.J."/>
            <person name="McMahon K.D."/>
            <person name="Konstantinidis K.T."/>
            <person name="Eloe-Fadrosh E.A."/>
            <person name="Kyrpides N.C."/>
            <person name="Woyke T."/>
        </authorList>
    </citation>
    <scope>NUCLEOTIDE SEQUENCE</scope>
    <source>
        <strain evidence="2">GVMAG-M-3300023174-5</strain>
    </source>
</reference>
<evidence type="ECO:0000256" key="1">
    <source>
        <dbReference type="SAM" id="MobiDB-lite"/>
    </source>
</evidence>
<evidence type="ECO:0000313" key="2">
    <source>
        <dbReference type="EMBL" id="QHT19731.1"/>
    </source>
</evidence>
<accession>A0A6C0DT91</accession>
<organism evidence="2">
    <name type="scientific">viral metagenome</name>
    <dbReference type="NCBI Taxonomy" id="1070528"/>
    <lineage>
        <taxon>unclassified sequences</taxon>
        <taxon>metagenomes</taxon>
        <taxon>organismal metagenomes</taxon>
    </lineage>
</organism>
<feature type="compositionally biased region" description="Acidic residues" evidence="1">
    <location>
        <begin position="432"/>
        <end position="445"/>
    </location>
</feature>
<name>A0A6C0DT91_9ZZZZ</name>
<sequence length="445" mass="48562">MSSQIVISSMCMKSVESLYKDAMRNAVLSCSEQYGFDSAEALMRLGVDSVTISVKGTKEKKAGVKKVAMPSFALPFTTCNPALCNGLKQNHGLYTQCPGAPVEGNSFCKGCIKQCEKNESGKPDNGTIEDRVKSDFKGPKGDAPKHYTAVMKKLKLTKEQVLEEAGKFGIEIDEEHFVAPATQTKRGRPSKKSGDDNSASVESKKRGRPKKQPKDVKPEEVDDLFANLVSEAQASEEDASETSSISGSETSTSSKPKKSKLTDAEKAEKKQMAEADKEAKKAAAEKAKEEKKAAAEKAKEEKKAAADKEKAEKKAAADKDKAEKKAAADQLKAEKEAKKAAAEKEKAEKKAALEAKKAEKESKPVAEKESKPKAAKKEEEAAPAPAVLKVKKFEYKGTKYLKSSNGVVYNMEQDEVGTWNEETKEIEFKAVDEEEEEEEYESDDE</sequence>
<dbReference type="EMBL" id="MN739668">
    <property type="protein sequence ID" value="QHT19731.1"/>
    <property type="molecule type" value="Genomic_DNA"/>
</dbReference>
<proteinExistence type="predicted"/>
<feature type="compositionally biased region" description="Basic and acidic residues" evidence="1">
    <location>
        <begin position="260"/>
        <end position="380"/>
    </location>
</feature>
<feature type="compositionally biased region" description="Low complexity" evidence="1">
    <location>
        <begin position="241"/>
        <end position="254"/>
    </location>
</feature>
<feature type="region of interest" description="Disordered" evidence="1">
    <location>
        <begin position="117"/>
        <end position="145"/>
    </location>
</feature>
<feature type="compositionally biased region" description="Basic and acidic residues" evidence="1">
    <location>
        <begin position="421"/>
        <end position="431"/>
    </location>
</feature>